<dbReference type="RefSeq" id="WP_140595469.1">
    <property type="nucleotide sequence ID" value="NZ_VFWZ01000007.1"/>
</dbReference>
<evidence type="ECO:0000259" key="5">
    <source>
        <dbReference type="PROSITE" id="PS51007"/>
    </source>
</evidence>
<dbReference type="Gene3D" id="1.10.760.10">
    <property type="entry name" value="Cytochrome c-like domain"/>
    <property type="match status" value="1"/>
</dbReference>
<keyword evidence="2 4" id="KW-0479">Metal-binding</keyword>
<keyword evidence="7" id="KW-1185">Reference proteome</keyword>
<evidence type="ECO:0000256" key="3">
    <source>
        <dbReference type="ARBA" id="ARBA00023004"/>
    </source>
</evidence>
<dbReference type="SUPFAM" id="SSF46626">
    <property type="entry name" value="Cytochrome c"/>
    <property type="match status" value="1"/>
</dbReference>
<dbReference type="GO" id="GO:0020037">
    <property type="term" value="F:heme binding"/>
    <property type="evidence" value="ECO:0007669"/>
    <property type="project" value="InterPro"/>
</dbReference>
<organism evidence="6 7">
    <name type="scientific">Aquimarina algicola</name>
    <dbReference type="NCBI Taxonomy" id="2589995"/>
    <lineage>
        <taxon>Bacteria</taxon>
        <taxon>Pseudomonadati</taxon>
        <taxon>Bacteroidota</taxon>
        <taxon>Flavobacteriia</taxon>
        <taxon>Flavobacteriales</taxon>
        <taxon>Flavobacteriaceae</taxon>
        <taxon>Aquimarina</taxon>
    </lineage>
</organism>
<accession>A0A504J723</accession>
<keyword evidence="1 4" id="KW-0349">Heme</keyword>
<evidence type="ECO:0000256" key="1">
    <source>
        <dbReference type="ARBA" id="ARBA00022617"/>
    </source>
</evidence>
<dbReference type="InterPro" id="IPR021796">
    <property type="entry name" value="Tll0287-like_dom"/>
</dbReference>
<comment type="caution">
    <text evidence="6">The sequence shown here is derived from an EMBL/GenBank/DDBJ whole genome shotgun (WGS) entry which is preliminary data.</text>
</comment>
<feature type="domain" description="Cytochrome c" evidence="5">
    <location>
        <begin position="41"/>
        <end position="139"/>
    </location>
</feature>
<sequence length="335" mass="38915">MVKRRTWIFISFIIIFGCKDKTTKKYTDVPSKVKSAKQEFSIALSGKKLMETQCYVCHSPTAPEKENRIGPPMIEIKANYIDKNTTKEEFINTMWDFVKEPTKNKTKLHQAVDKYGVMPYQSFRKEDIDKIGEYMYEYEIEEPSWFEEYWKINNIAKNYINSGKKILPSGKEYTTEDIGLKYALDTKKVLGKNLMGAIQKKGTLEALVFCNERAYPLTDSMANAYNVLIKRVSDKPRNPKNIANTSELDKINTYKKSLLNRINMNPIIENKNGVDHFYYPIVTNSMCLQCHGEPKQNIKPEVLAEIKNLYPKDMAKGYKVNQLRGIWSITFLQKE</sequence>
<dbReference type="InterPro" id="IPR036909">
    <property type="entry name" value="Cyt_c-like_dom_sf"/>
</dbReference>
<dbReference type="OrthoDB" id="1494333at2"/>
<proteinExistence type="predicted"/>
<protein>
    <submittedName>
        <fullName evidence="6">DUF3365 domain-containing protein</fullName>
    </submittedName>
</protein>
<dbReference type="InterPro" id="IPR009056">
    <property type="entry name" value="Cyt_c-like_dom"/>
</dbReference>
<reference evidence="6 7" key="1">
    <citation type="submission" date="2019-06" db="EMBL/GenBank/DDBJ databases">
        <authorList>
            <person name="Meng X."/>
        </authorList>
    </citation>
    <scope>NUCLEOTIDE SEQUENCE [LARGE SCALE GENOMIC DNA]</scope>
    <source>
        <strain evidence="6 7">M625</strain>
    </source>
</reference>
<dbReference type="GO" id="GO:0046872">
    <property type="term" value="F:metal ion binding"/>
    <property type="evidence" value="ECO:0007669"/>
    <property type="project" value="UniProtKB-KW"/>
</dbReference>
<dbReference type="GO" id="GO:0009055">
    <property type="term" value="F:electron transfer activity"/>
    <property type="evidence" value="ECO:0007669"/>
    <property type="project" value="InterPro"/>
</dbReference>
<name>A0A504J723_9FLAO</name>
<evidence type="ECO:0000256" key="4">
    <source>
        <dbReference type="PROSITE-ProRule" id="PRU00433"/>
    </source>
</evidence>
<evidence type="ECO:0000313" key="6">
    <source>
        <dbReference type="EMBL" id="TPN83393.1"/>
    </source>
</evidence>
<dbReference type="PROSITE" id="PS51257">
    <property type="entry name" value="PROKAR_LIPOPROTEIN"/>
    <property type="match status" value="1"/>
</dbReference>
<evidence type="ECO:0000256" key="2">
    <source>
        <dbReference type="ARBA" id="ARBA00022723"/>
    </source>
</evidence>
<evidence type="ECO:0000313" key="7">
    <source>
        <dbReference type="Proteomes" id="UP000315540"/>
    </source>
</evidence>
<dbReference type="AlphaFoldDB" id="A0A504J723"/>
<dbReference type="Proteomes" id="UP000315540">
    <property type="component" value="Unassembled WGS sequence"/>
</dbReference>
<dbReference type="EMBL" id="VFWZ01000007">
    <property type="protein sequence ID" value="TPN83393.1"/>
    <property type="molecule type" value="Genomic_DNA"/>
</dbReference>
<keyword evidence="3 4" id="KW-0408">Iron</keyword>
<dbReference type="PROSITE" id="PS51007">
    <property type="entry name" value="CYTC"/>
    <property type="match status" value="1"/>
</dbReference>
<gene>
    <name evidence="6" type="ORF">FHK87_19420</name>
</gene>
<dbReference type="Pfam" id="PF11845">
    <property type="entry name" value="Tll0287-like"/>
    <property type="match status" value="1"/>
</dbReference>